<proteinExistence type="predicted"/>
<evidence type="ECO:0000313" key="2">
    <source>
        <dbReference type="EMBL" id="KAK3775651.1"/>
    </source>
</evidence>
<comment type="caution">
    <text evidence="2">The sequence shown here is derived from an EMBL/GenBank/DDBJ whole genome shotgun (WGS) entry which is preliminary data.</text>
</comment>
<gene>
    <name evidence="2" type="ORF">RRG08_049832</name>
</gene>
<organism evidence="2 3">
    <name type="scientific">Elysia crispata</name>
    <name type="common">lettuce slug</name>
    <dbReference type="NCBI Taxonomy" id="231223"/>
    <lineage>
        <taxon>Eukaryota</taxon>
        <taxon>Metazoa</taxon>
        <taxon>Spiralia</taxon>
        <taxon>Lophotrochozoa</taxon>
        <taxon>Mollusca</taxon>
        <taxon>Gastropoda</taxon>
        <taxon>Heterobranchia</taxon>
        <taxon>Euthyneura</taxon>
        <taxon>Panpulmonata</taxon>
        <taxon>Sacoglossa</taxon>
        <taxon>Placobranchoidea</taxon>
        <taxon>Plakobranchidae</taxon>
        <taxon>Elysia</taxon>
    </lineage>
</organism>
<name>A0AAE1DM00_9GAST</name>
<evidence type="ECO:0000259" key="1">
    <source>
        <dbReference type="PROSITE" id="PS51029"/>
    </source>
</evidence>
<dbReference type="InterPro" id="IPR006578">
    <property type="entry name" value="MADF-dom"/>
</dbReference>
<protein>
    <recommendedName>
        <fullName evidence="1">MADF domain-containing protein</fullName>
    </recommendedName>
</protein>
<dbReference type="AlphaFoldDB" id="A0AAE1DM00"/>
<sequence>MKIQEGFRKQSSNINRDNGLIGIILCRNPSHGMRSGTWRHFGSAFSSDQCTIYCPQTQIWYEGGAKSWHGRPVRITNQIQSLLDGCDDWNVSAELPGWDSHPSIIKETRLRPDIVIHSASTHQLIMVELTVPYESRIEEALICKREKYMNLTKELENAGYKAVVIPAESRPLVQRTTNIGKSTKLTLSSFGWTGQMLTESARAVDTDQYPTCGTQRHSRHIEWIPGSRYCAVQCRGIRASFSKAHAYHRLQTDSMRKITSCAACRQVGDSFLFVINLPARHYSAARTNLWRRGSAPHKENLEKEKVGEGEEGVGCTVQTTPPVNTLIYDDVDDDGSDSNQEAEAVKGWTGGNTPHIFGKAHMRDLHIGDIPPDCPGAGQSLLLWVQSHVQRSDRLSRRADQPSLRDDPEYQALLDNFGPSRATPGDSLKLILREIHTMATWSKESVVSFIEAYRKHECLWKIKSKDYSNKLLREKSYQALVEHCQKFEATADKEFVVKKISNLRNAYRKQLKKIHSSKLSGAGTEDIVDPTLWYFELLDFLQDQETQRPAVSNIQLTFDWQEQVNIEEVSKS</sequence>
<evidence type="ECO:0000313" key="3">
    <source>
        <dbReference type="Proteomes" id="UP001283361"/>
    </source>
</evidence>
<dbReference type="Pfam" id="PF10545">
    <property type="entry name" value="MADF_DNA_bdg"/>
    <property type="match status" value="1"/>
</dbReference>
<dbReference type="SMART" id="SM00595">
    <property type="entry name" value="MADF"/>
    <property type="match status" value="1"/>
</dbReference>
<keyword evidence="3" id="KW-1185">Reference proteome</keyword>
<accession>A0AAE1DM00</accession>
<feature type="domain" description="MADF" evidence="1">
    <location>
        <begin position="448"/>
        <end position="546"/>
    </location>
</feature>
<dbReference type="PANTHER" id="PTHR21505:SF8">
    <property type="entry name" value="DPT-YFP REPRESSOR BY OVEREXPRESSION, ISOFORM D-RELATED"/>
    <property type="match status" value="1"/>
</dbReference>
<dbReference type="PANTHER" id="PTHR21505">
    <property type="entry name" value="MADF DOMAIN-CONTAINING PROTEIN-RELATED"/>
    <property type="match status" value="1"/>
</dbReference>
<dbReference type="PROSITE" id="PS51029">
    <property type="entry name" value="MADF"/>
    <property type="match status" value="1"/>
</dbReference>
<dbReference type="Proteomes" id="UP001283361">
    <property type="component" value="Unassembled WGS sequence"/>
</dbReference>
<dbReference type="EMBL" id="JAWDGP010003292">
    <property type="protein sequence ID" value="KAK3775651.1"/>
    <property type="molecule type" value="Genomic_DNA"/>
</dbReference>
<reference evidence="2" key="1">
    <citation type="journal article" date="2023" name="G3 (Bethesda)">
        <title>A reference genome for the long-term kleptoplast-retaining sea slug Elysia crispata morphotype clarki.</title>
        <authorList>
            <person name="Eastman K.E."/>
            <person name="Pendleton A.L."/>
            <person name="Shaikh M.A."/>
            <person name="Suttiyut T."/>
            <person name="Ogas R."/>
            <person name="Tomko P."/>
            <person name="Gavelis G."/>
            <person name="Widhalm J.R."/>
            <person name="Wisecaver J.H."/>
        </authorList>
    </citation>
    <scope>NUCLEOTIDE SEQUENCE</scope>
    <source>
        <strain evidence="2">ECLA1</strain>
    </source>
</reference>